<keyword evidence="3 6" id="KW-0812">Transmembrane</keyword>
<evidence type="ECO:0000256" key="6">
    <source>
        <dbReference type="SAM" id="Phobius"/>
    </source>
</evidence>
<evidence type="ECO:0000256" key="1">
    <source>
        <dbReference type="ARBA" id="ARBA00004651"/>
    </source>
</evidence>
<dbReference type="Proteomes" id="UP000070366">
    <property type="component" value="Unassembled WGS sequence"/>
</dbReference>
<evidence type="ECO:0000256" key="2">
    <source>
        <dbReference type="ARBA" id="ARBA00022475"/>
    </source>
</evidence>
<dbReference type="Pfam" id="PF02653">
    <property type="entry name" value="BPD_transp_2"/>
    <property type="match status" value="1"/>
</dbReference>
<comment type="caution">
    <text evidence="7">The sequence shown here is derived from an EMBL/GenBank/DDBJ whole genome shotgun (WGS) entry which is preliminary data.</text>
</comment>
<comment type="subcellular location">
    <subcellularLocation>
        <location evidence="1">Cell membrane</location>
        <topology evidence="1">Multi-pass membrane protein</topology>
    </subcellularLocation>
</comment>
<dbReference type="GO" id="GO:0022857">
    <property type="term" value="F:transmembrane transporter activity"/>
    <property type="evidence" value="ECO:0007669"/>
    <property type="project" value="InterPro"/>
</dbReference>
<evidence type="ECO:0000313" key="8">
    <source>
        <dbReference type="Proteomes" id="UP000070366"/>
    </source>
</evidence>
<evidence type="ECO:0000256" key="5">
    <source>
        <dbReference type="ARBA" id="ARBA00023136"/>
    </source>
</evidence>
<dbReference type="OrthoDB" id="9789111at2"/>
<keyword evidence="5 6" id="KW-0472">Membrane</keyword>
<dbReference type="EMBL" id="LSZW01000002">
    <property type="protein sequence ID" value="KXK67082.1"/>
    <property type="molecule type" value="Genomic_DNA"/>
</dbReference>
<keyword evidence="4 6" id="KW-1133">Transmembrane helix</keyword>
<feature type="transmembrane region" description="Helical" evidence="6">
    <location>
        <begin position="248"/>
        <end position="268"/>
    </location>
</feature>
<keyword evidence="2" id="KW-1003">Cell membrane</keyword>
<feature type="transmembrane region" description="Helical" evidence="6">
    <location>
        <begin position="221"/>
        <end position="242"/>
    </location>
</feature>
<feature type="transmembrane region" description="Helical" evidence="6">
    <location>
        <begin position="170"/>
        <end position="190"/>
    </location>
</feature>
<feature type="transmembrane region" description="Helical" evidence="6">
    <location>
        <begin position="82"/>
        <end position="101"/>
    </location>
</feature>
<organism evidence="7 8">
    <name type="scientific">Christensenella minuta</name>
    <dbReference type="NCBI Taxonomy" id="626937"/>
    <lineage>
        <taxon>Bacteria</taxon>
        <taxon>Bacillati</taxon>
        <taxon>Bacillota</taxon>
        <taxon>Clostridia</taxon>
        <taxon>Christensenellales</taxon>
        <taxon>Christensenellaceae</taxon>
        <taxon>Christensenella</taxon>
    </lineage>
</organism>
<dbReference type="InterPro" id="IPR001851">
    <property type="entry name" value="ABC_transp_permease"/>
</dbReference>
<dbReference type="PANTHER" id="PTHR32196">
    <property type="entry name" value="ABC TRANSPORTER PERMEASE PROTEIN YPHD-RELATED-RELATED"/>
    <property type="match status" value="1"/>
</dbReference>
<dbReference type="STRING" id="626937.HMPREF3293_00006"/>
<feature type="transmembrane region" description="Helical" evidence="6">
    <location>
        <begin position="107"/>
        <end position="126"/>
    </location>
</feature>
<feature type="transmembrane region" description="Helical" evidence="6">
    <location>
        <begin position="300"/>
        <end position="319"/>
    </location>
</feature>
<protein>
    <submittedName>
        <fullName evidence="7">Putative ribose ABC transporter permease protein</fullName>
    </submittedName>
</protein>
<dbReference type="CDD" id="cd06579">
    <property type="entry name" value="TM_PBP1_transp_AraH_like"/>
    <property type="match status" value="1"/>
</dbReference>
<feature type="transmembrane region" description="Helical" evidence="6">
    <location>
        <begin position="26"/>
        <end position="49"/>
    </location>
</feature>
<sequence>MWNFTTGADAAPKSIKKTNKKTFNELGILIVLAALCVFIGLFNPVFFTATNAINVLRQISVMGIIAVGEAFVIITSGIDLSVGSFISLGGVSCAALIVAGVNPWLGLVLALALGAGLGFASGLCVVKLKLNPFITTLAMLNIVKGISYLISGGLPIDFDNPVAVLGGTVGPIPVPVILMFIIIVIGHIVLTKTEFGRNIFAVGGNEKAAKLSGIRVDRVKFAVYAITGVLAAFAGIITAGNLNSADTAAGSGMELDVIAASVIGGCSLSGGQGSIVGVLIGAGILGVIRNGFVLLMVSNYWQMITIGLVIIAACAFDMFRRSKQ</sequence>
<dbReference type="PATRIC" id="fig|626937.4.peg.7"/>
<keyword evidence="8" id="KW-1185">Reference proteome</keyword>
<feature type="transmembrane region" description="Helical" evidence="6">
    <location>
        <begin position="55"/>
        <end position="75"/>
    </location>
</feature>
<evidence type="ECO:0000256" key="4">
    <source>
        <dbReference type="ARBA" id="ARBA00022989"/>
    </source>
</evidence>
<gene>
    <name evidence="7" type="ORF">HMPREF3293_00006</name>
</gene>
<proteinExistence type="predicted"/>
<accession>A0A136Q8T7</accession>
<dbReference type="AlphaFoldDB" id="A0A136Q8T7"/>
<dbReference type="GO" id="GO:0005886">
    <property type="term" value="C:plasma membrane"/>
    <property type="evidence" value="ECO:0007669"/>
    <property type="project" value="UniProtKB-SubCell"/>
</dbReference>
<dbReference type="KEGG" id="cmiu:B1H56_13425"/>
<name>A0A136Q8T7_9FIRM</name>
<feature type="transmembrane region" description="Helical" evidence="6">
    <location>
        <begin position="133"/>
        <end position="150"/>
    </location>
</feature>
<dbReference type="RefSeq" id="WP_066523363.1">
    <property type="nucleotide sequence ID" value="NZ_CABMOF010000016.1"/>
</dbReference>
<evidence type="ECO:0000256" key="3">
    <source>
        <dbReference type="ARBA" id="ARBA00022692"/>
    </source>
</evidence>
<evidence type="ECO:0000313" key="7">
    <source>
        <dbReference type="EMBL" id="KXK67082.1"/>
    </source>
</evidence>
<reference evidence="7 8" key="1">
    <citation type="submission" date="2016-02" db="EMBL/GenBank/DDBJ databases">
        <authorList>
            <person name="Wen L."/>
            <person name="He K."/>
            <person name="Yang H."/>
        </authorList>
    </citation>
    <scope>NUCLEOTIDE SEQUENCE [LARGE SCALE GENOMIC DNA]</scope>
    <source>
        <strain evidence="7 8">DSM 22607</strain>
    </source>
</reference>